<evidence type="ECO:0000256" key="3">
    <source>
        <dbReference type="ARBA" id="ARBA00038502"/>
    </source>
</evidence>
<reference evidence="5 7" key="1">
    <citation type="submission" date="2016-01" db="EMBL/GenBank/DDBJ databases">
        <title>Genome sequence of Oerskovia enterophila VJag, an agar and cellulose degrading bacterium.</title>
        <authorList>
            <person name="Poehlein A."/>
            <person name="Jag V."/>
            <person name="Bengelsdorf F."/>
            <person name="Duerre P."/>
            <person name="Daniel R."/>
        </authorList>
    </citation>
    <scope>NUCLEOTIDE SEQUENCE [LARGE SCALE GENOMIC DNA]</scope>
    <source>
        <strain evidence="5 7">VJag</strain>
    </source>
</reference>
<dbReference type="PANTHER" id="PTHR43792:SF8">
    <property type="entry name" value="[RIBOSOMAL PROTEIN US5]-ALANINE N-ACETYLTRANSFERASE"/>
    <property type="match status" value="1"/>
</dbReference>
<dbReference type="EC" id="2.3.1.57" evidence="5"/>
<accession>A0A163SL93</accession>
<evidence type="ECO:0000256" key="2">
    <source>
        <dbReference type="ARBA" id="ARBA00023315"/>
    </source>
</evidence>
<comment type="similarity">
    <text evidence="3">Belongs to the acetyltransferase family. RimJ subfamily.</text>
</comment>
<keyword evidence="8" id="KW-1185">Reference proteome</keyword>
<dbReference type="SUPFAM" id="SSF55729">
    <property type="entry name" value="Acyl-CoA N-acyltransferases (Nat)"/>
    <property type="match status" value="1"/>
</dbReference>
<gene>
    <name evidence="5" type="primary">speG</name>
    <name evidence="6" type="ORF">OERS_05480</name>
    <name evidence="5" type="ORF">OJAG_07500</name>
</gene>
<dbReference type="GO" id="GO:0004145">
    <property type="term" value="F:diamine N-acetyltransferase activity"/>
    <property type="evidence" value="ECO:0007669"/>
    <property type="project" value="UniProtKB-EC"/>
</dbReference>
<dbReference type="RefSeq" id="WP_056761332.1">
    <property type="nucleotide sequence ID" value="NZ_JBIVFZ010000002.1"/>
</dbReference>
<dbReference type="PROSITE" id="PS51186">
    <property type="entry name" value="GNAT"/>
    <property type="match status" value="1"/>
</dbReference>
<dbReference type="InterPro" id="IPR016181">
    <property type="entry name" value="Acyl_CoA_acyltransferase"/>
</dbReference>
<dbReference type="Gene3D" id="3.40.630.30">
    <property type="match status" value="1"/>
</dbReference>
<dbReference type="PANTHER" id="PTHR43792">
    <property type="entry name" value="GNAT FAMILY, PUTATIVE (AFU_ORTHOLOGUE AFUA_3G00765)-RELATED-RELATED"/>
    <property type="match status" value="1"/>
</dbReference>
<dbReference type="STRING" id="43678.OJAG_07500"/>
<keyword evidence="1 5" id="KW-0808">Transferase</keyword>
<dbReference type="InterPro" id="IPR000182">
    <property type="entry name" value="GNAT_dom"/>
</dbReference>
<dbReference type="Proteomes" id="UP000093412">
    <property type="component" value="Unassembled WGS sequence"/>
</dbReference>
<evidence type="ECO:0000256" key="1">
    <source>
        <dbReference type="ARBA" id="ARBA00022679"/>
    </source>
</evidence>
<dbReference type="OrthoDB" id="5242221at2"/>
<dbReference type="Pfam" id="PF13302">
    <property type="entry name" value="Acetyltransf_3"/>
    <property type="match status" value="1"/>
</dbReference>
<reference evidence="6 8" key="2">
    <citation type="submission" date="2016-06" db="EMBL/GenBank/DDBJ databases">
        <title>Genome sequence of Oerskovia enterophila DSM 43852.</title>
        <authorList>
            <person name="Poehlein A."/>
            <person name="Jag V."/>
            <person name="Bengelsdorf F.R."/>
            <person name="Daniel R."/>
            <person name="Duerre P."/>
        </authorList>
    </citation>
    <scope>NUCLEOTIDE SEQUENCE [LARGE SCALE GENOMIC DNA]</scope>
    <source>
        <strain evidence="6 8">DSM 43852</strain>
    </source>
</reference>
<dbReference type="EMBL" id="LRIE01000048">
    <property type="protein sequence ID" value="KZM36549.1"/>
    <property type="molecule type" value="Genomic_DNA"/>
</dbReference>
<evidence type="ECO:0000313" key="8">
    <source>
        <dbReference type="Proteomes" id="UP000093412"/>
    </source>
</evidence>
<keyword evidence="2 5" id="KW-0012">Acyltransferase</keyword>
<dbReference type="GO" id="GO:0008999">
    <property type="term" value="F:protein-N-terminal-alanine acetyltransferase activity"/>
    <property type="evidence" value="ECO:0007669"/>
    <property type="project" value="TreeGrafter"/>
</dbReference>
<proteinExistence type="inferred from homology"/>
<name>A0A163SL93_9CELL</name>
<dbReference type="EMBL" id="MAQA01000004">
    <property type="protein sequence ID" value="OCI32621.1"/>
    <property type="molecule type" value="Genomic_DNA"/>
</dbReference>
<evidence type="ECO:0000313" key="5">
    <source>
        <dbReference type="EMBL" id="KZM36549.1"/>
    </source>
</evidence>
<protein>
    <submittedName>
        <fullName evidence="5">Spermidine N(1)-acetyltransferase</fullName>
        <ecNumber evidence="5">2.3.1.57</ecNumber>
    </submittedName>
</protein>
<feature type="domain" description="N-acetyltransferase" evidence="4">
    <location>
        <begin position="32"/>
        <end position="189"/>
    </location>
</feature>
<dbReference type="PATRIC" id="fig|43678.3.peg.787"/>
<organism evidence="5 7">
    <name type="scientific">Oerskovia enterophila</name>
    <dbReference type="NCBI Taxonomy" id="43678"/>
    <lineage>
        <taxon>Bacteria</taxon>
        <taxon>Bacillati</taxon>
        <taxon>Actinomycetota</taxon>
        <taxon>Actinomycetes</taxon>
        <taxon>Micrococcales</taxon>
        <taxon>Cellulomonadaceae</taxon>
        <taxon>Oerskovia</taxon>
    </lineage>
</organism>
<dbReference type="GO" id="GO:0005737">
    <property type="term" value="C:cytoplasm"/>
    <property type="evidence" value="ECO:0007669"/>
    <property type="project" value="TreeGrafter"/>
</dbReference>
<dbReference type="Proteomes" id="UP000076447">
    <property type="component" value="Unassembled WGS sequence"/>
</dbReference>
<sequence length="207" mass="22888">MSKPWPVTLREDAVDGSVVLRPLHRRDGHDWMTLRARNASWLERWEATSPRPGTGAGGPPTFGEYARILAAQARAGTSLPFAVELDGELVGQLTVSSITYGSLCSASIGYWVGEHVAGRGVIPTAVAMSTDYCFQVLGLHRIEINIRPENGPSIRVVEKLGLRDEGLRERYLHIQGQWCDHRTFAITAEEVPDGLLARWQETRRSAS</sequence>
<evidence type="ECO:0000313" key="7">
    <source>
        <dbReference type="Proteomes" id="UP000076447"/>
    </source>
</evidence>
<evidence type="ECO:0000259" key="4">
    <source>
        <dbReference type="PROSITE" id="PS51186"/>
    </source>
</evidence>
<dbReference type="AlphaFoldDB" id="A0A163SL93"/>
<dbReference type="InterPro" id="IPR051531">
    <property type="entry name" value="N-acetyltransferase"/>
</dbReference>
<evidence type="ECO:0000313" key="6">
    <source>
        <dbReference type="EMBL" id="OCI32621.1"/>
    </source>
</evidence>
<comment type="caution">
    <text evidence="5">The sequence shown here is derived from an EMBL/GenBank/DDBJ whole genome shotgun (WGS) entry which is preliminary data.</text>
</comment>